<dbReference type="EMBL" id="MJBS01000016">
    <property type="protein sequence ID" value="OHF01874.1"/>
    <property type="molecule type" value="Genomic_DNA"/>
</dbReference>
<feature type="compositionally biased region" description="Basic residues" evidence="1">
    <location>
        <begin position="1"/>
        <end position="10"/>
    </location>
</feature>
<protein>
    <submittedName>
        <fullName evidence="2">Uncharacterized protein</fullName>
    </submittedName>
</protein>
<evidence type="ECO:0000313" key="3">
    <source>
        <dbReference type="Proteomes" id="UP000176998"/>
    </source>
</evidence>
<dbReference type="Proteomes" id="UP000176998">
    <property type="component" value="Unassembled WGS sequence"/>
</dbReference>
<evidence type="ECO:0000313" key="2">
    <source>
        <dbReference type="EMBL" id="OHF01874.1"/>
    </source>
</evidence>
<gene>
    <name evidence="2" type="ORF">CORC01_02752</name>
</gene>
<organism evidence="2 3">
    <name type="scientific">Colletotrichum orchidophilum</name>
    <dbReference type="NCBI Taxonomy" id="1209926"/>
    <lineage>
        <taxon>Eukaryota</taxon>
        <taxon>Fungi</taxon>
        <taxon>Dikarya</taxon>
        <taxon>Ascomycota</taxon>
        <taxon>Pezizomycotina</taxon>
        <taxon>Sordariomycetes</taxon>
        <taxon>Hypocreomycetidae</taxon>
        <taxon>Glomerellales</taxon>
        <taxon>Glomerellaceae</taxon>
        <taxon>Colletotrichum</taxon>
    </lineage>
</organism>
<sequence>MPHFRLRRFPPPRAPPRSSSPEDHHPTGPSSLSVFFCLFRIQNPQESGMVSMAKILTTRQVQPSQAAMSTALVTPSVPNHTLSVGTMTECPFLLQAFMSKYP</sequence>
<dbReference type="RefSeq" id="XP_022479016.1">
    <property type="nucleotide sequence ID" value="XM_022614402.1"/>
</dbReference>
<keyword evidence="3" id="KW-1185">Reference proteome</keyword>
<name>A0A1G4BKD0_9PEZI</name>
<dbReference type="GeneID" id="34555912"/>
<accession>A0A1G4BKD0</accession>
<dbReference type="AlphaFoldDB" id="A0A1G4BKD0"/>
<proteinExistence type="predicted"/>
<reference evidence="2 3" key="1">
    <citation type="submission" date="2016-09" db="EMBL/GenBank/DDBJ databases">
        <authorList>
            <person name="Capua I."/>
            <person name="De Benedictis P."/>
            <person name="Joannis T."/>
            <person name="Lombin L.H."/>
            <person name="Cattoli G."/>
        </authorList>
    </citation>
    <scope>NUCLEOTIDE SEQUENCE [LARGE SCALE GENOMIC DNA]</scope>
    <source>
        <strain evidence="2 3">IMI 309357</strain>
    </source>
</reference>
<comment type="caution">
    <text evidence="2">The sequence shown here is derived from an EMBL/GenBank/DDBJ whole genome shotgun (WGS) entry which is preliminary data.</text>
</comment>
<feature type="region of interest" description="Disordered" evidence="1">
    <location>
        <begin position="1"/>
        <end position="28"/>
    </location>
</feature>
<evidence type="ECO:0000256" key="1">
    <source>
        <dbReference type="SAM" id="MobiDB-lite"/>
    </source>
</evidence>